<organism evidence="8 9">
    <name type="scientific">Setomelanomma holmii</name>
    <dbReference type="NCBI Taxonomy" id="210430"/>
    <lineage>
        <taxon>Eukaryota</taxon>
        <taxon>Fungi</taxon>
        <taxon>Dikarya</taxon>
        <taxon>Ascomycota</taxon>
        <taxon>Pezizomycotina</taxon>
        <taxon>Dothideomycetes</taxon>
        <taxon>Pleosporomycetidae</taxon>
        <taxon>Pleosporales</taxon>
        <taxon>Pleosporineae</taxon>
        <taxon>Phaeosphaeriaceae</taxon>
        <taxon>Setomelanomma</taxon>
    </lineage>
</organism>
<feature type="compositionally biased region" description="Polar residues" evidence="5">
    <location>
        <begin position="7"/>
        <end position="24"/>
    </location>
</feature>
<dbReference type="InterPro" id="IPR029058">
    <property type="entry name" value="AB_hydrolase_fold"/>
</dbReference>
<dbReference type="InterPro" id="IPR000172">
    <property type="entry name" value="GMC_OxRdtase_N"/>
</dbReference>
<keyword evidence="3" id="KW-0274">FAD</keyword>
<dbReference type="OrthoDB" id="9974421at2759"/>
<dbReference type="Gene3D" id="3.50.50.60">
    <property type="entry name" value="FAD/NAD(P)-binding domain"/>
    <property type="match status" value="1"/>
</dbReference>
<dbReference type="GO" id="GO:0016614">
    <property type="term" value="F:oxidoreductase activity, acting on CH-OH group of donors"/>
    <property type="evidence" value="ECO:0007669"/>
    <property type="project" value="InterPro"/>
</dbReference>
<feature type="domain" description="Glucose-methanol-choline oxidoreductase N-terminal" evidence="6">
    <location>
        <begin position="166"/>
        <end position="271"/>
    </location>
</feature>
<evidence type="ECO:0000256" key="3">
    <source>
        <dbReference type="ARBA" id="ARBA00022827"/>
    </source>
</evidence>
<evidence type="ECO:0000313" key="9">
    <source>
        <dbReference type="Proteomes" id="UP000799777"/>
    </source>
</evidence>
<dbReference type="EMBL" id="ML978250">
    <property type="protein sequence ID" value="KAF2026051.1"/>
    <property type="molecule type" value="Genomic_DNA"/>
</dbReference>
<feature type="domain" description="FAD-dependent oxidoreductase 2 FAD-binding" evidence="7">
    <location>
        <begin position="34"/>
        <end position="66"/>
    </location>
</feature>
<accession>A0A9P4H1C5</accession>
<keyword evidence="9" id="KW-1185">Reference proteome</keyword>
<evidence type="ECO:0000256" key="2">
    <source>
        <dbReference type="ARBA" id="ARBA00022630"/>
    </source>
</evidence>
<dbReference type="GO" id="GO:0050660">
    <property type="term" value="F:flavin adenine dinucleotide binding"/>
    <property type="evidence" value="ECO:0007669"/>
    <property type="project" value="InterPro"/>
</dbReference>
<dbReference type="Pfam" id="PF00732">
    <property type="entry name" value="GMC_oxred_N"/>
    <property type="match status" value="1"/>
</dbReference>
<comment type="cofactor">
    <cofactor evidence="1">
        <name>FAD</name>
        <dbReference type="ChEBI" id="CHEBI:57692"/>
    </cofactor>
</comment>
<reference evidence="8" key="1">
    <citation type="journal article" date="2020" name="Stud. Mycol.">
        <title>101 Dothideomycetes genomes: a test case for predicting lifestyles and emergence of pathogens.</title>
        <authorList>
            <person name="Haridas S."/>
            <person name="Albert R."/>
            <person name="Binder M."/>
            <person name="Bloem J."/>
            <person name="Labutti K."/>
            <person name="Salamov A."/>
            <person name="Andreopoulos B."/>
            <person name="Baker S."/>
            <person name="Barry K."/>
            <person name="Bills G."/>
            <person name="Bluhm B."/>
            <person name="Cannon C."/>
            <person name="Castanera R."/>
            <person name="Culley D."/>
            <person name="Daum C."/>
            <person name="Ezra D."/>
            <person name="Gonzalez J."/>
            <person name="Henrissat B."/>
            <person name="Kuo A."/>
            <person name="Liang C."/>
            <person name="Lipzen A."/>
            <person name="Lutzoni F."/>
            <person name="Magnuson J."/>
            <person name="Mondo S."/>
            <person name="Nolan M."/>
            <person name="Ohm R."/>
            <person name="Pangilinan J."/>
            <person name="Park H.-J."/>
            <person name="Ramirez L."/>
            <person name="Alfaro M."/>
            <person name="Sun H."/>
            <person name="Tritt A."/>
            <person name="Yoshinaga Y."/>
            <person name="Zwiers L.-H."/>
            <person name="Turgeon B."/>
            <person name="Goodwin S."/>
            <person name="Spatafora J."/>
            <person name="Crous P."/>
            <person name="Grigoriev I."/>
        </authorList>
    </citation>
    <scope>NUCLEOTIDE SEQUENCE</scope>
    <source>
        <strain evidence="8">CBS 110217</strain>
    </source>
</reference>
<gene>
    <name evidence="8" type="ORF">EK21DRAFT_103493</name>
</gene>
<sequence length="1090" mass="119971">MGLRSSPCISRTSTPAKQYPSLSRSPDAIHPEYDVVIIGSGYGGGVAASRMTRAGKSVCVLERGAEKWPGEFPHNIFDALREYRASGTLFGRSVALGPKATLYQTVKGEGQNVFQGCGFGGTSLMNGGVFLRPDERVFQAPEWPAEIKDDHDGLMEGKTNRAGVRMQEHQGSGNECTGSNDGSKNSVLVTYLADAWARGAEMFCGVQVSYVSSNKDGNGYTVFYRVRNELKWVKVKHLVIFGASALGTTEILLRSRGYGLDTSPLLGQRLSGNGDLLAFAYNCTQDINSIGREGSSSPCGPTITSCIDLRGPELATSVRDGFVIQDGTVPEALAPVIQALIEAKATSVISRSYKRLRGISAKTKSWILGPYLRGGSVRRTLVFLVMSHDDNHGKITLKHDSAIVKSSGTDSKEREGRIDRILLRITESLGGVYIKAPRITVHPLGGAAMSNDGSGLGGVVDHRMNPCATIAALPERACASIMQERNWTVDDTPNGVSDSHGDPPHRAIHRRSRKTNDAVKSLSKSEGVQFSELMQGHMHIGNGVDNFSSAERIARATSDCSYSGIPTGTFTCALLDSDALQITSGEVRFFIVDEELSDAGKLVYKLNLLSQDGRTYHLHGYKRLNSAAALSIRRTWKATTTLYTTVTATDGSLVGKGILHVPLRNLIATLMSMRPRLNTTTLRGLQMQYRYLKFFARNIALYIFSPFRPLQYPTAFIDETGYFSKPVPKIVTVTAQDGVDVRIKIWHPQAETPTKSTPIVLIPGAAVDDQIFPLPTTHSNTIDYLTTLGYRCYVPIIRFGSGAVARRGDTVYDSRLDVAVAINYIRGLEDEREVYVVAHCLGSIAMGIALLTGDVFTNLILSKDNKLKARSSLTKLLAGTWFSCHSSPSSPWIQYLLDQILRFYPVGSRGEICNSTVCHRCNVTFGRCWNHSNLNHATHKHLGHFFHGVHTNFVTHLSKMGVTMPQHVRTNIPAFEDLMTPENLQRLEGIKINFLSGGVNAVWSPQSTKKSYDMLRDMFPERRYERVVVQGYGHLDCWMGKIAFNDMYPRVQHHVEMCERLQQSGEEVMHGVHEPDGKHSMTFMVLNVSK</sequence>
<dbReference type="InterPro" id="IPR003953">
    <property type="entry name" value="FAD-dep_OxRdtase_2_FAD-bd"/>
</dbReference>
<dbReference type="SUPFAM" id="SSF53474">
    <property type="entry name" value="alpha/beta-Hydrolases"/>
    <property type="match status" value="1"/>
</dbReference>
<dbReference type="PANTHER" id="PTHR47470:SF1">
    <property type="entry name" value="FAD-DEPENDENT OXIDOREDUCTASE 2 FAD BINDING DOMAIN-CONTAINING PROTEIN"/>
    <property type="match status" value="1"/>
</dbReference>
<dbReference type="InterPro" id="IPR036188">
    <property type="entry name" value="FAD/NAD-bd_sf"/>
</dbReference>
<evidence type="ECO:0000256" key="5">
    <source>
        <dbReference type="SAM" id="MobiDB-lite"/>
    </source>
</evidence>
<evidence type="ECO:0000259" key="7">
    <source>
        <dbReference type="Pfam" id="PF00890"/>
    </source>
</evidence>
<evidence type="ECO:0000256" key="1">
    <source>
        <dbReference type="ARBA" id="ARBA00001974"/>
    </source>
</evidence>
<dbReference type="PANTHER" id="PTHR47470">
    <property type="entry name" value="CHOLESTEROL OXIDASE"/>
    <property type="match status" value="1"/>
</dbReference>
<dbReference type="SUPFAM" id="SSF51905">
    <property type="entry name" value="FAD/NAD(P)-binding domain"/>
    <property type="match status" value="1"/>
</dbReference>
<feature type="region of interest" description="Disordered" evidence="5">
    <location>
        <begin position="1"/>
        <end position="25"/>
    </location>
</feature>
<comment type="caution">
    <text evidence="8">The sequence shown here is derived from an EMBL/GenBank/DDBJ whole genome shotgun (WGS) entry which is preliminary data.</text>
</comment>
<dbReference type="Gene3D" id="3.40.50.1820">
    <property type="entry name" value="alpha/beta hydrolase"/>
    <property type="match status" value="1"/>
</dbReference>
<dbReference type="Pfam" id="PF00890">
    <property type="entry name" value="FAD_binding_2"/>
    <property type="match status" value="1"/>
</dbReference>
<protein>
    <submittedName>
        <fullName evidence="8">FAD/NAD(P)-binding domain-containing protein</fullName>
    </submittedName>
</protein>
<evidence type="ECO:0000256" key="4">
    <source>
        <dbReference type="ARBA" id="ARBA00023002"/>
    </source>
</evidence>
<keyword evidence="4" id="KW-0560">Oxidoreductase</keyword>
<dbReference type="AlphaFoldDB" id="A0A9P4H1C5"/>
<dbReference type="Proteomes" id="UP000799777">
    <property type="component" value="Unassembled WGS sequence"/>
</dbReference>
<proteinExistence type="predicted"/>
<evidence type="ECO:0000259" key="6">
    <source>
        <dbReference type="Pfam" id="PF00732"/>
    </source>
</evidence>
<dbReference type="InterPro" id="IPR052542">
    <property type="entry name" value="Cholesterol_Oxidase"/>
</dbReference>
<keyword evidence="2" id="KW-0285">Flavoprotein</keyword>
<evidence type="ECO:0000313" key="8">
    <source>
        <dbReference type="EMBL" id="KAF2026051.1"/>
    </source>
</evidence>
<feature type="region of interest" description="Disordered" evidence="5">
    <location>
        <begin position="489"/>
        <end position="521"/>
    </location>
</feature>
<name>A0A9P4H1C5_9PLEO</name>